<dbReference type="EMBL" id="GIFC01000113">
    <property type="protein sequence ID" value="MXU82196.1"/>
    <property type="molecule type" value="Transcribed_RNA"/>
</dbReference>
<sequence>MALVGQQACLLLLKECIQGMYLGSCKTRMQERIFHFITAGSPLIIVLQNRFIPFGLAVKCTIVCGHK</sequence>
<protein>
    <submittedName>
        <fullName evidence="1">Putative secreted protein</fullName>
    </submittedName>
</protein>
<proteinExistence type="predicted"/>
<accession>A0A6B0U1G0</accession>
<organism evidence="1">
    <name type="scientific">Ixodes ricinus</name>
    <name type="common">Common tick</name>
    <name type="synonym">Acarus ricinus</name>
    <dbReference type="NCBI Taxonomy" id="34613"/>
    <lineage>
        <taxon>Eukaryota</taxon>
        <taxon>Metazoa</taxon>
        <taxon>Ecdysozoa</taxon>
        <taxon>Arthropoda</taxon>
        <taxon>Chelicerata</taxon>
        <taxon>Arachnida</taxon>
        <taxon>Acari</taxon>
        <taxon>Parasitiformes</taxon>
        <taxon>Ixodida</taxon>
        <taxon>Ixodoidea</taxon>
        <taxon>Ixodidae</taxon>
        <taxon>Ixodinae</taxon>
        <taxon>Ixodes</taxon>
    </lineage>
</organism>
<evidence type="ECO:0000313" key="1">
    <source>
        <dbReference type="EMBL" id="MXU82196.1"/>
    </source>
</evidence>
<name>A0A6B0U1G0_IXORI</name>
<dbReference type="AlphaFoldDB" id="A0A6B0U1G0"/>
<reference evidence="1" key="1">
    <citation type="submission" date="2019-12" db="EMBL/GenBank/DDBJ databases">
        <title>An insight into the sialome of adult female Ixodes ricinus ticks feeding for 6 days.</title>
        <authorList>
            <person name="Perner J."/>
            <person name="Ribeiro J.M.C."/>
        </authorList>
    </citation>
    <scope>NUCLEOTIDE SEQUENCE</scope>
    <source>
        <strain evidence="1">Semi-engorged</strain>
        <tissue evidence="1">Salivary glands</tissue>
    </source>
</reference>